<comment type="caution">
    <text evidence="3">The sequence shown here is derived from an EMBL/GenBank/DDBJ whole genome shotgun (WGS) entry which is preliminary data.</text>
</comment>
<sequence>MECDLMETDILESLEDLGYKGPLLEDGALSQAVTAGASSPEFTKLCAWLVSELRVLCKLEENVQATNSPSEAEEFQLEVSGLLGEMNCPYLSLTSGDVTKRLLIQKNCLLLLTYLISELEAARMLCVNTLPKKAQEGGGSEVFQELKGICIALGMSKPPANITMFQFFSGIEKKLKETLAKVPPNHVGKPLLKKPMGPAHWEKIEAINQAVANEYEVRRKLLIKRLDVTVQSFGWSDRAKSQTEKLAKVYQPKRSVLSPKSTISVAHLLAARQDLSKILRTSSGSIREKTACAINKFLTEEVGPMKSNLHPQRCHHGRKGKMAPSNQPEDEEAGEVVTNIPHMEDEEVMNNKEEGEVDVVVATTMVAEGEEEEISIKEAGQMEAVEEGVATKMAVIEMRVSRPVAIMVATVVAIRAVAMVASKHLLTQEVDTRVVDISRTIDTKMVGITVIEAVVVEGEGVVEAEVDALAKEEVGEEEGARIIIKGGNLNSTSSMEVTSIIILDLDREDIILH</sequence>
<dbReference type="EMBL" id="MKHE01000011">
    <property type="protein sequence ID" value="OWK10226.1"/>
    <property type="molecule type" value="Genomic_DNA"/>
</dbReference>
<gene>
    <name evidence="3" type="ORF">Celaphus_00005716</name>
</gene>
<dbReference type="InterPro" id="IPR018797">
    <property type="entry name" value="FAM98"/>
</dbReference>
<dbReference type="Proteomes" id="UP000242450">
    <property type="component" value="Chromosome 11"/>
</dbReference>
<name>A0A212CW70_CEREH</name>
<dbReference type="Pfam" id="PF10239">
    <property type="entry name" value="DUF2465"/>
    <property type="match status" value="1"/>
</dbReference>
<evidence type="ECO:0000313" key="4">
    <source>
        <dbReference type="Proteomes" id="UP000242450"/>
    </source>
</evidence>
<dbReference type="GO" id="GO:0072669">
    <property type="term" value="C:tRNA-splicing ligase complex"/>
    <property type="evidence" value="ECO:0007669"/>
    <property type="project" value="TreeGrafter"/>
</dbReference>
<dbReference type="PANTHER" id="PTHR31353">
    <property type="entry name" value="FAM98"/>
    <property type="match status" value="1"/>
</dbReference>
<proteinExistence type="inferred from homology"/>
<dbReference type="PANTHER" id="PTHR31353:SF9">
    <property type="entry name" value="PROTEIN FAM98A"/>
    <property type="match status" value="1"/>
</dbReference>
<dbReference type="AlphaFoldDB" id="A0A212CW70"/>
<reference evidence="3 4" key="1">
    <citation type="journal article" date="2018" name="Mol. Genet. Genomics">
        <title>The red deer Cervus elaphus genome CerEla1.0: sequencing, annotating, genes, and chromosomes.</title>
        <authorList>
            <person name="Bana N.A."/>
            <person name="Nyiri A."/>
            <person name="Nagy J."/>
            <person name="Frank K."/>
            <person name="Nagy T."/>
            <person name="Steger V."/>
            <person name="Schiller M."/>
            <person name="Lakatos P."/>
            <person name="Sugar L."/>
            <person name="Horn P."/>
            <person name="Barta E."/>
            <person name="Orosz L."/>
        </authorList>
    </citation>
    <scope>NUCLEOTIDE SEQUENCE [LARGE SCALE GENOMIC DNA]</scope>
    <source>
        <strain evidence="3">Hungarian</strain>
    </source>
</reference>
<feature type="region of interest" description="Disordered" evidence="2">
    <location>
        <begin position="308"/>
        <end position="334"/>
    </location>
</feature>
<protein>
    <submittedName>
        <fullName evidence="3">FAM98A</fullName>
    </submittedName>
</protein>
<dbReference type="OrthoDB" id="512356at2759"/>
<accession>A0A212CW70</accession>
<evidence type="ECO:0000256" key="2">
    <source>
        <dbReference type="SAM" id="MobiDB-lite"/>
    </source>
</evidence>
<keyword evidence="4" id="KW-1185">Reference proteome</keyword>
<comment type="similarity">
    <text evidence="1">Belongs to the FAM98 family.</text>
</comment>
<feature type="compositionally biased region" description="Basic residues" evidence="2">
    <location>
        <begin position="312"/>
        <end position="321"/>
    </location>
</feature>
<evidence type="ECO:0000256" key="1">
    <source>
        <dbReference type="ARBA" id="ARBA00007218"/>
    </source>
</evidence>
<evidence type="ECO:0000313" key="3">
    <source>
        <dbReference type="EMBL" id="OWK10226.1"/>
    </source>
</evidence>
<organism evidence="3 4">
    <name type="scientific">Cervus elaphus hippelaphus</name>
    <name type="common">European red deer</name>
    <dbReference type="NCBI Taxonomy" id="46360"/>
    <lineage>
        <taxon>Eukaryota</taxon>
        <taxon>Metazoa</taxon>
        <taxon>Chordata</taxon>
        <taxon>Craniata</taxon>
        <taxon>Vertebrata</taxon>
        <taxon>Euteleostomi</taxon>
        <taxon>Mammalia</taxon>
        <taxon>Eutheria</taxon>
        <taxon>Laurasiatheria</taxon>
        <taxon>Artiodactyla</taxon>
        <taxon>Ruminantia</taxon>
        <taxon>Pecora</taxon>
        <taxon>Cervidae</taxon>
        <taxon>Cervinae</taxon>
        <taxon>Cervus</taxon>
    </lineage>
</organism>